<proteinExistence type="predicted"/>
<dbReference type="Proteomes" id="UP000596004">
    <property type="component" value="Chromosome"/>
</dbReference>
<accession>A0A7T9I274</accession>
<name>A0A7T9I274_9ARCH</name>
<protein>
    <submittedName>
        <fullName evidence="2">Uncharacterized protein</fullName>
    </submittedName>
</protein>
<gene>
    <name evidence="2" type="ORF">IPJ89_02570</name>
</gene>
<sequence>MVSDSTHTIPARSIWREERAQGEFNSLYTILVLIIAALLLITVVKPMFRQSQKLAQKTPVVTSGAAP</sequence>
<keyword evidence="1" id="KW-0812">Transmembrane</keyword>
<keyword evidence="1" id="KW-0472">Membrane</keyword>
<reference evidence="2" key="1">
    <citation type="submission" date="2020-11" db="EMBL/GenBank/DDBJ databases">
        <title>Connecting structure to function with the recovery of over 1000 high-quality activated sludge metagenome-assembled genomes encoding full-length rRNA genes using long-read sequencing.</title>
        <authorList>
            <person name="Singleton C.M."/>
            <person name="Petriglieri F."/>
            <person name="Kristensen J.M."/>
            <person name="Kirkegaard R.H."/>
            <person name="Michaelsen T.Y."/>
            <person name="Andersen M.H."/>
            <person name="Karst S.M."/>
            <person name="Dueholm M.S."/>
            <person name="Nielsen P.H."/>
            <person name="Albertsen M."/>
        </authorList>
    </citation>
    <scope>NUCLEOTIDE SEQUENCE</scope>
    <source>
        <strain evidence="2">Fred_18-Q3-R57-64_BAT3C.431</strain>
    </source>
</reference>
<feature type="transmembrane region" description="Helical" evidence="1">
    <location>
        <begin position="26"/>
        <end position="44"/>
    </location>
</feature>
<evidence type="ECO:0000256" key="1">
    <source>
        <dbReference type="SAM" id="Phobius"/>
    </source>
</evidence>
<dbReference type="EMBL" id="CP064981">
    <property type="protein sequence ID" value="QQR93098.1"/>
    <property type="molecule type" value="Genomic_DNA"/>
</dbReference>
<evidence type="ECO:0000313" key="2">
    <source>
        <dbReference type="EMBL" id="QQR93098.1"/>
    </source>
</evidence>
<organism evidence="2">
    <name type="scientific">Candidatus Iainarchaeum sp</name>
    <dbReference type="NCBI Taxonomy" id="3101447"/>
    <lineage>
        <taxon>Archaea</taxon>
        <taxon>Candidatus Iainarchaeota</taxon>
        <taxon>Candidatus Iainarchaeia</taxon>
        <taxon>Candidatus Iainarchaeales</taxon>
        <taxon>Candidatus Iainarchaeaceae</taxon>
        <taxon>Candidatus Iainarchaeum</taxon>
    </lineage>
</organism>
<dbReference type="AlphaFoldDB" id="A0A7T9I274"/>
<keyword evidence="1" id="KW-1133">Transmembrane helix</keyword>